<organism evidence="2 3">
    <name type="scientific">Pontibacter toksunensis</name>
    <dbReference type="NCBI Taxonomy" id="1332631"/>
    <lineage>
        <taxon>Bacteria</taxon>
        <taxon>Pseudomonadati</taxon>
        <taxon>Bacteroidota</taxon>
        <taxon>Cytophagia</taxon>
        <taxon>Cytophagales</taxon>
        <taxon>Hymenobacteraceae</taxon>
        <taxon>Pontibacter</taxon>
    </lineage>
</organism>
<dbReference type="Proteomes" id="UP001597641">
    <property type="component" value="Unassembled WGS sequence"/>
</dbReference>
<gene>
    <name evidence="2" type="ORF">ACFS7Z_22770</name>
</gene>
<keyword evidence="1" id="KW-0812">Transmembrane</keyword>
<protein>
    <submittedName>
        <fullName evidence="2">Uncharacterized protein</fullName>
    </submittedName>
</protein>
<keyword evidence="1" id="KW-0472">Membrane</keyword>
<evidence type="ECO:0000313" key="3">
    <source>
        <dbReference type="Proteomes" id="UP001597641"/>
    </source>
</evidence>
<keyword evidence="1" id="KW-1133">Transmembrane helix</keyword>
<dbReference type="RefSeq" id="WP_377490110.1">
    <property type="nucleotide sequence ID" value="NZ_JBHUOX010000025.1"/>
</dbReference>
<name>A0ABW6BZR3_9BACT</name>
<evidence type="ECO:0000313" key="2">
    <source>
        <dbReference type="EMBL" id="MFD3003203.1"/>
    </source>
</evidence>
<dbReference type="EMBL" id="JBHUOX010000025">
    <property type="protein sequence ID" value="MFD3003203.1"/>
    <property type="molecule type" value="Genomic_DNA"/>
</dbReference>
<accession>A0ABW6BZR3</accession>
<keyword evidence="3" id="KW-1185">Reference proteome</keyword>
<evidence type="ECO:0000256" key="1">
    <source>
        <dbReference type="SAM" id="Phobius"/>
    </source>
</evidence>
<comment type="caution">
    <text evidence="2">The sequence shown here is derived from an EMBL/GenBank/DDBJ whole genome shotgun (WGS) entry which is preliminary data.</text>
</comment>
<feature type="transmembrane region" description="Helical" evidence="1">
    <location>
        <begin position="6"/>
        <end position="23"/>
    </location>
</feature>
<reference evidence="3" key="1">
    <citation type="journal article" date="2019" name="Int. J. Syst. Evol. Microbiol.">
        <title>The Global Catalogue of Microorganisms (GCM) 10K type strain sequencing project: providing services to taxonomists for standard genome sequencing and annotation.</title>
        <authorList>
            <consortium name="The Broad Institute Genomics Platform"/>
            <consortium name="The Broad Institute Genome Sequencing Center for Infectious Disease"/>
            <person name="Wu L."/>
            <person name="Ma J."/>
        </authorList>
    </citation>
    <scope>NUCLEOTIDE SEQUENCE [LARGE SCALE GENOMIC DNA]</scope>
    <source>
        <strain evidence="3">KCTC 23984</strain>
    </source>
</reference>
<sequence length="176" mass="20197">MDITSAIIGIISLALFVVPVILIQRNQKQQKRKHLQHFLYVAQQQQLKITQYDLWSHNFAIGIDTEQNILFYLKKQAEGEGMLLVHLSEVSACRLNNMNREVGGNRVIDLIELRFTFQGLGLREQAVVFYNREESMSLSEELLLAEKWRAIVSTKLQKPHPQRNNTAYKGGSAAFV</sequence>
<proteinExistence type="predicted"/>